<gene>
    <name evidence="2" type="ORF">FGO68_gene12084</name>
</gene>
<keyword evidence="3" id="KW-1185">Reference proteome</keyword>
<keyword evidence="1" id="KW-0732">Signal</keyword>
<evidence type="ECO:0000256" key="1">
    <source>
        <dbReference type="SAM" id="SignalP"/>
    </source>
</evidence>
<proteinExistence type="predicted"/>
<name>A0A8J8NDR6_HALGN</name>
<dbReference type="EMBL" id="RRYP01020491">
    <property type="protein sequence ID" value="TNV72909.1"/>
    <property type="molecule type" value="Genomic_DNA"/>
</dbReference>
<dbReference type="Proteomes" id="UP000785679">
    <property type="component" value="Unassembled WGS sequence"/>
</dbReference>
<organism evidence="2 3">
    <name type="scientific">Halteria grandinella</name>
    <dbReference type="NCBI Taxonomy" id="5974"/>
    <lineage>
        <taxon>Eukaryota</taxon>
        <taxon>Sar</taxon>
        <taxon>Alveolata</taxon>
        <taxon>Ciliophora</taxon>
        <taxon>Intramacronucleata</taxon>
        <taxon>Spirotrichea</taxon>
        <taxon>Stichotrichia</taxon>
        <taxon>Sporadotrichida</taxon>
        <taxon>Halteriidae</taxon>
        <taxon>Halteria</taxon>
    </lineage>
</organism>
<sequence>MVQSITFVFALLQLAKAINGCNATFQQSSNDTHYKSNISNLCERTPCLCSEQCESKICGSQGVCIEELEQIEGCIQETSVCEMNEEGWYTQIYDKWNKCNKASCTSHEMCSSGFCLINFHTFKGECTNKPEEYEYTLDCNMSDVKSFQDRPAFLLETINRCNDVYCFCDGQCQSGYCHFNYCREKPEDQPTCNNTLMTQDCSGEILYHHMNRCLGTQCICDNQCQSGICNILTQRCAEKQSFSPCNVTGMNYTCSENEVKPIAETNTNLCPGVPTPCDNLCQFGLMSSSLICLTEEESKSACSPRIEKQLCETISSGIFNFTTLEMLNRCPGAYCLGDYQCMKGTYCDVNNIVCKEGERTKLSCNDSINMIGPNTTNIYLSGRCNGIDCACNEQCKSGYCNSNHSCDDPPPHKANQCLINDYECVLREDGSYETNQWKIPVLCENMTC</sequence>
<dbReference type="AlphaFoldDB" id="A0A8J8NDR6"/>
<reference evidence="2" key="1">
    <citation type="submission" date="2019-06" db="EMBL/GenBank/DDBJ databases">
        <authorList>
            <person name="Zheng W."/>
        </authorList>
    </citation>
    <scope>NUCLEOTIDE SEQUENCE</scope>
    <source>
        <strain evidence="2">QDHG01</strain>
    </source>
</reference>
<dbReference type="OrthoDB" id="283575at2759"/>
<comment type="caution">
    <text evidence="2">The sequence shown here is derived from an EMBL/GenBank/DDBJ whole genome shotgun (WGS) entry which is preliminary data.</text>
</comment>
<accession>A0A8J8NDR6</accession>
<feature type="signal peptide" evidence="1">
    <location>
        <begin position="1"/>
        <end position="17"/>
    </location>
</feature>
<evidence type="ECO:0000313" key="3">
    <source>
        <dbReference type="Proteomes" id="UP000785679"/>
    </source>
</evidence>
<feature type="chain" id="PRO_5035186647" evidence="1">
    <location>
        <begin position="18"/>
        <end position="448"/>
    </location>
</feature>
<protein>
    <submittedName>
        <fullName evidence="2">Uncharacterized protein</fullName>
    </submittedName>
</protein>
<evidence type="ECO:0000313" key="2">
    <source>
        <dbReference type="EMBL" id="TNV72909.1"/>
    </source>
</evidence>